<dbReference type="PANTHER" id="PTHR30086">
    <property type="entry name" value="ARGININE EXPORTER PROTEIN ARGO"/>
    <property type="match status" value="1"/>
</dbReference>
<organism evidence="7 8">
    <name type="scientific">Helicobacter macacae MIT 99-5501</name>
    <dbReference type="NCBI Taxonomy" id="1357400"/>
    <lineage>
        <taxon>Bacteria</taxon>
        <taxon>Pseudomonadati</taxon>
        <taxon>Campylobacterota</taxon>
        <taxon>Epsilonproteobacteria</taxon>
        <taxon>Campylobacterales</taxon>
        <taxon>Helicobacteraceae</taxon>
        <taxon>Helicobacter</taxon>
    </lineage>
</organism>
<dbReference type="OrthoDB" id="5340182at2"/>
<feature type="transmembrane region" description="Helical" evidence="6">
    <location>
        <begin position="198"/>
        <end position="217"/>
    </location>
</feature>
<keyword evidence="5 6" id="KW-0472">Membrane</keyword>
<evidence type="ECO:0000256" key="1">
    <source>
        <dbReference type="ARBA" id="ARBA00004651"/>
    </source>
</evidence>
<feature type="transmembrane region" description="Helical" evidence="6">
    <location>
        <begin position="171"/>
        <end position="192"/>
    </location>
</feature>
<comment type="subcellular location">
    <subcellularLocation>
        <location evidence="1">Cell membrane</location>
        <topology evidence="1">Multi-pass membrane protein</topology>
    </subcellularLocation>
</comment>
<evidence type="ECO:0000256" key="6">
    <source>
        <dbReference type="SAM" id="Phobius"/>
    </source>
</evidence>
<evidence type="ECO:0000256" key="5">
    <source>
        <dbReference type="ARBA" id="ARBA00023136"/>
    </source>
</evidence>
<comment type="caution">
    <text evidence="7">The sequence shown here is derived from an EMBL/GenBank/DDBJ whole genome shotgun (WGS) entry which is preliminary data.</text>
</comment>
<dbReference type="InterPro" id="IPR001123">
    <property type="entry name" value="LeuE-type"/>
</dbReference>
<evidence type="ECO:0000313" key="7">
    <source>
        <dbReference type="EMBL" id="ETD24913.1"/>
    </source>
</evidence>
<feature type="transmembrane region" description="Helical" evidence="6">
    <location>
        <begin position="38"/>
        <end position="59"/>
    </location>
</feature>
<gene>
    <name evidence="7" type="ORF">HMPREF2086_00247</name>
</gene>
<dbReference type="GO" id="GO:0015171">
    <property type="term" value="F:amino acid transmembrane transporter activity"/>
    <property type="evidence" value="ECO:0007669"/>
    <property type="project" value="TreeGrafter"/>
</dbReference>
<keyword evidence="4 6" id="KW-1133">Transmembrane helix</keyword>
<proteinExistence type="predicted"/>
<protein>
    <recommendedName>
        <fullName evidence="9">Homoserine/Threonine efflux protein</fullName>
    </recommendedName>
</protein>
<dbReference type="Proteomes" id="UP000018731">
    <property type="component" value="Unassembled WGS sequence"/>
</dbReference>
<reference evidence="7 8" key="1">
    <citation type="journal article" date="2014" name="Genome Announc.">
        <title>Draft genome sequences of six enterohepatic helicobacter species isolated from humans and one from rhesus macaques.</title>
        <authorList>
            <person name="Shen Z."/>
            <person name="Sheh A."/>
            <person name="Young S.K."/>
            <person name="Abouelliel A."/>
            <person name="Ward D.V."/>
            <person name="Earl A.M."/>
            <person name="Fox J.G."/>
        </authorList>
    </citation>
    <scope>NUCLEOTIDE SEQUENCE [LARGE SCALE GENOMIC DNA]</scope>
    <source>
        <strain evidence="7 8">MIT 99-5501</strain>
    </source>
</reference>
<dbReference type="GO" id="GO:0005886">
    <property type="term" value="C:plasma membrane"/>
    <property type="evidence" value="ECO:0007669"/>
    <property type="project" value="UniProtKB-SubCell"/>
</dbReference>
<dbReference type="PANTHER" id="PTHR30086:SF20">
    <property type="entry name" value="ARGININE EXPORTER PROTEIN ARGO-RELATED"/>
    <property type="match status" value="1"/>
</dbReference>
<name>V8CBX1_9HELI</name>
<dbReference type="EMBL" id="AZJI01000001">
    <property type="protein sequence ID" value="ETD24913.1"/>
    <property type="molecule type" value="Genomic_DNA"/>
</dbReference>
<dbReference type="STRING" id="1357400.HMPREF2086_00247"/>
<dbReference type="RefSeq" id="WP_023926915.1">
    <property type="nucleotide sequence ID" value="NZ_KI669454.1"/>
</dbReference>
<dbReference type="eggNOG" id="COG1280">
    <property type="taxonomic scope" value="Bacteria"/>
</dbReference>
<keyword evidence="3 6" id="KW-0812">Transmembrane</keyword>
<evidence type="ECO:0000256" key="2">
    <source>
        <dbReference type="ARBA" id="ARBA00022475"/>
    </source>
</evidence>
<evidence type="ECO:0000256" key="4">
    <source>
        <dbReference type="ARBA" id="ARBA00022989"/>
    </source>
</evidence>
<keyword evidence="8" id="KW-1185">Reference proteome</keyword>
<dbReference type="PATRIC" id="fig|1357400.3.peg.348"/>
<accession>V8CBX1</accession>
<dbReference type="Pfam" id="PF01810">
    <property type="entry name" value="LysE"/>
    <property type="match status" value="1"/>
</dbReference>
<evidence type="ECO:0000256" key="3">
    <source>
        <dbReference type="ARBA" id="ARBA00022692"/>
    </source>
</evidence>
<sequence length="261" mass="28638">MISFAFLLIMPSKNTPIHFKVLATKILESKGNKMSAAMIMLFAVGFIGAITPGPDMLLVARNTILFGAKRALIVLGGIAFGWIFYLGIIYFGLTHLLSNAYSQIALGVLGGLYLGYIAINILRTRYDENRDESSADSALATFSTKTNDNATKSSLDSKQTDSKPDTFLRGLVVNLSNPKAILFFGVVVTQFIGKDLALSIAVLFTSLVSAFVCVVVVSSYFRKHITYKVFFYIDRLSAVLFLGFALSLFYHAFCVYANITH</sequence>
<keyword evidence="2" id="KW-1003">Cell membrane</keyword>
<dbReference type="HOGENOM" id="CLU_079569_0_1_7"/>
<feature type="transmembrane region" description="Helical" evidence="6">
    <location>
        <begin position="104"/>
        <end position="122"/>
    </location>
</feature>
<evidence type="ECO:0000313" key="8">
    <source>
        <dbReference type="Proteomes" id="UP000018731"/>
    </source>
</evidence>
<evidence type="ECO:0008006" key="9">
    <source>
        <dbReference type="Google" id="ProtNLM"/>
    </source>
</evidence>
<feature type="transmembrane region" description="Helical" evidence="6">
    <location>
        <begin position="71"/>
        <end position="92"/>
    </location>
</feature>
<dbReference type="AlphaFoldDB" id="V8CBX1"/>
<feature type="transmembrane region" description="Helical" evidence="6">
    <location>
        <begin position="238"/>
        <end position="259"/>
    </location>
</feature>